<feature type="region of interest" description="Disordered" evidence="1">
    <location>
        <begin position="89"/>
        <end position="171"/>
    </location>
</feature>
<feature type="compositionally biased region" description="Polar residues" evidence="1">
    <location>
        <begin position="1"/>
        <end position="13"/>
    </location>
</feature>
<sequence length="171" mass="18870">MGFTQPTNSSLTSPMEPPRPGQSDGSFGFSTTTADSNSSRHLESIQSVDQGFFSSEIDGTPQDSTASLQLRFLLRSYLRLEAQMARLRRDNRKLKQRVRKCGKPGYPRSTRSRVRAYVKRPSAAINSSPEPPKESHGTPQPSSQVILCTPGEKPVAEEDRIAQTDSEDEGN</sequence>
<accession>A0A8H4T3T9</accession>
<feature type="compositionally biased region" description="Polar residues" evidence="1">
    <location>
        <begin position="137"/>
        <end position="146"/>
    </location>
</feature>
<reference evidence="2" key="2">
    <citation type="submission" date="2020-05" db="EMBL/GenBank/DDBJ databases">
        <authorList>
            <person name="Kim H.-S."/>
            <person name="Proctor R.H."/>
            <person name="Brown D.W."/>
        </authorList>
    </citation>
    <scope>NUCLEOTIDE SEQUENCE</scope>
    <source>
        <strain evidence="2">NRRL 20472</strain>
    </source>
</reference>
<reference evidence="2" key="1">
    <citation type="journal article" date="2020" name="BMC Genomics">
        <title>Correction to: Identification and distribution of gene clusters required for synthesis of sphingolipid metabolism inhibitors in diverse species of the filamentous fungus Fusarium.</title>
        <authorList>
            <person name="Kim H.S."/>
            <person name="Lohmar J.M."/>
            <person name="Busman M."/>
            <person name="Brown D.W."/>
            <person name="Naumann T.A."/>
            <person name="Divon H.H."/>
            <person name="Lysoe E."/>
            <person name="Uhlig S."/>
            <person name="Proctor R.H."/>
        </authorList>
    </citation>
    <scope>NUCLEOTIDE SEQUENCE</scope>
    <source>
        <strain evidence="2">NRRL 20472</strain>
    </source>
</reference>
<keyword evidence="3" id="KW-1185">Reference proteome</keyword>
<gene>
    <name evidence="2" type="ORF">FSARC_13082</name>
</gene>
<evidence type="ECO:0000313" key="3">
    <source>
        <dbReference type="Proteomes" id="UP000622797"/>
    </source>
</evidence>
<dbReference type="AlphaFoldDB" id="A0A8H4T3T9"/>
<dbReference type="Proteomes" id="UP000622797">
    <property type="component" value="Unassembled WGS sequence"/>
</dbReference>
<dbReference type="OrthoDB" id="5080340at2759"/>
<protein>
    <submittedName>
        <fullName evidence="2">Uncharacterized protein</fullName>
    </submittedName>
</protein>
<feature type="compositionally biased region" description="Basic residues" evidence="1">
    <location>
        <begin position="89"/>
        <end position="102"/>
    </location>
</feature>
<feature type="compositionally biased region" description="Polar residues" evidence="1">
    <location>
        <begin position="23"/>
        <end position="37"/>
    </location>
</feature>
<name>A0A8H4T3T9_9HYPO</name>
<dbReference type="EMBL" id="JABEXW010000949">
    <property type="protein sequence ID" value="KAF4950785.1"/>
    <property type="molecule type" value="Genomic_DNA"/>
</dbReference>
<organism evidence="2 3">
    <name type="scientific">Fusarium sarcochroum</name>
    <dbReference type="NCBI Taxonomy" id="1208366"/>
    <lineage>
        <taxon>Eukaryota</taxon>
        <taxon>Fungi</taxon>
        <taxon>Dikarya</taxon>
        <taxon>Ascomycota</taxon>
        <taxon>Pezizomycotina</taxon>
        <taxon>Sordariomycetes</taxon>
        <taxon>Hypocreomycetidae</taxon>
        <taxon>Hypocreales</taxon>
        <taxon>Nectriaceae</taxon>
        <taxon>Fusarium</taxon>
        <taxon>Fusarium lateritium species complex</taxon>
    </lineage>
</organism>
<evidence type="ECO:0000313" key="2">
    <source>
        <dbReference type="EMBL" id="KAF4950785.1"/>
    </source>
</evidence>
<evidence type="ECO:0000256" key="1">
    <source>
        <dbReference type="SAM" id="MobiDB-lite"/>
    </source>
</evidence>
<proteinExistence type="predicted"/>
<feature type="region of interest" description="Disordered" evidence="1">
    <location>
        <begin position="1"/>
        <end position="44"/>
    </location>
</feature>
<comment type="caution">
    <text evidence="2">The sequence shown here is derived from an EMBL/GenBank/DDBJ whole genome shotgun (WGS) entry which is preliminary data.</text>
</comment>